<gene>
    <name evidence="3" type="ORF">ILEXP_LOCUS46037</name>
</gene>
<dbReference type="InterPro" id="IPR040389">
    <property type="entry name" value="SMR"/>
</dbReference>
<keyword evidence="4" id="KW-1185">Reference proteome</keyword>
<dbReference type="GO" id="GO:0004860">
    <property type="term" value="F:protein kinase inhibitor activity"/>
    <property type="evidence" value="ECO:0007669"/>
    <property type="project" value="UniProtKB-KW"/>
</dbReference>
<evidence type="ECO:0000256" key="1">
    <source>
        <dbReference type="ARBA" id="ARBA00023013"/>
    </source>
</evidence>
<evidence type="ECO:0000313" key="4">
    <source>
        <dbReference type="Proteomes" id="UP001642360"/>
    </source>
</evidence>
<sequence length="122" mass="13740">MSTDLEFRLDLLEIRIPAIKITSSQSSDVTDDDKSLIPIEKSSLGHEDGCQTPKSPQNLIPQILSCPPAPKKARPLASCKRKLCELQFFEMVAGEEVESFFRSSFRPVELKSDDVMKRRCLV</sequence>
<accession>A0ABC8U411</accession>
<dbReference type="PANTHER" id="PTHR33142:SF89">
    <property type="entry name" value="CYCLIN-DEPENDENT PROTEIN KINASE INHIBITOR SMR2"/>
    <property type="match status" value="1"/>
</dbReference>
<protein>
    <recommendedName>
        <fullName evidence="5">Cyclin-dependent protein kinase inhibitor SMR1</fullName>
    </recommendedName>
</protein>
<evidence type="ECO:0000313" key="3">
    <source>
        <dbReference type="EMBL" id="CAK9176201.1"/>
    </source>
</evidence>
<comment type="caution">
    <text evidence="3">The sequence shown here is derived from an EMBL/GenBank/DDBJ whole genome shotgun (WGS) entry which is preliminary data.</text>
</comment>
<reference evidence="3 4" key="1">
    <citation type="submission" date="2024-02" db="EMBL/GenBank/DDBJ databases">
        <authorList>
            <person name="Vignale AGUSTIN F."/>
            <person name="Sosa J E."/>
            <person name="Modenutti C."/>
        </authorList>
    </citation>
    <scope>NUCLEOTIDE SEQUENCE [LARGE SCALE GENOMIC DNA]</scope>
</reference>
<proteinExistence type="predicted"/>
<dbReference type="PANTHER" id="PTHR33142">
    <property type="entry name" value="CYCLIN-DEPENDENT PROTEIN KINASE INHIBITOR SMR13"/>
    <property type="match status" value="1"/>
</dbReference>
<evidence type="ECO:0000256" key="2">
    <source>
        <dbReference type="ARBA" id="ARBA00023306"/>
    </source>
</evidence>
<dbReference type="AlphaFoldDB" id="A0ABC8U411"/>
<organism evidence="3 4">
    <name type="scientific">Ilex paraguariensis</name>
    <name type="common">yerba mate</name>
    <dbReference type="NCBI Taxonomy" id="185542"/>
    <lineage>
        <taxon>Eukaryota</taxon>
        <taxon>Viridiplantae</taxon>
        <taxon>Streptophyta</taxon>
        <taxon>Embryophyta</taxon>
        <taxon>Tracheophyta</taxon>
        <taxon>Spermatophyta</taxon>
        <taxon>Magnoliopsida</taxon>
        <taxon>eudicotyledons</taxon>
        <taxon>Gunneridae</taxon>
        <taxon>Pentapetalae</taxon>
        <taxon>asterids</taxon>
        <taxon>campanulids</taxon>
        <taxon>Aquifoliales</taxon>
        <taxon>Aquifoliaceae</taxon>
        <taxon>Ilex</taxon>
    </lineage>
</organism>
<keyword evidence="1" id="KW-0649">Protein kinase inhibitor</keyword>
<evidence type="ECO:0008006" key="5">
    <source>
        <dbReference type="Google" id="ProtNLM"/>
    </source>
</evidence>
<dbReference type="Proteomes" id="UP001642360">
    <property type="component" value="Unassembled WGS sequence"/>
</dbReference>
<name>A0ABC8U411_9AQUA</name>
<keyword evidence="2" id="KW-0131">Cell cycle</keyword>
<dbReference type="EMBL" id="CAUOFW020006769">
    <property type="protein sequence ID" value="CAK9176201.1"/>
    <property type="molecule type" value="Genomic_DNA"/>
</dbReference>